<dbReference type="Proteomes" id="UP000036873">
    <property type="component" value="Unassembled WGS sequence"/>
</dbReference>
<dbReference type="InterPro" id="IPR002842">
    <property type="entry name" value="ATPase_V1_Esu"/>
</dbReference>
<dbReference type="InterPro" id="IPR038495">
    <property type="entry name" value="ATPase_E_C"/>
</dbReference>
<comment type="similarity">
    <text evidence="1">Belongs to the V-ATPase E subunit family.</text>
</comment>
<evidence type="ECO:0000256" key="2">
    <source>
        <dbReference type="ARBA" id="ARBA00022448"/>
    </source>
</evidence>
<dbReference type="RefSeq" id="WP_050741062.1">
    <property type="nucleotide sequence ID" value="NZ_LGYO01000038.1"/>
</dbReference>
<dbReference type="AlphaFoldDB" id="A0A0L6TY89"/>
<proteinExistence type="inferred from homology"/>
<reference evidence="5" key="1">
    <citation type="submission" date="2015-07" db="EMBL/GenBank/DDBJ databases">
        <title>Draft genome sequence of Acetobacterium bakii DSM 8293, a potential psychrophilic chemical producer through syngas fermentation.</title>
        <authorList>
            <person name="Song Y."/>
            <person name="Hwang S."/>
            <person name="Cho B.-K."/>
        </authorList>
    </citation>
    <scope>NUCLEOTIDE SEQUENCE [LARGE SCALE GENOMIC DNA]</scope>
    <source>
        <strain evidence="5">DSM 8239</strain>
    </source>
</reference>
<comment type="caution">
    <text evidence="4">The sequence shown here is derived from an EMBL/GenBank/DDBJ whole genome shotgun (WGS) entry which is preliminary data.</text>
</comment>
<evidence type="ECO:0000313" key="5">
    <source>
        <dbReference type="Proteomes" id="UP000036873"/>
    </source>
</evidence>
<gene>
    <name evidence="4" type="ORF">AKG39_14190</name>
</gene>
<dbReference type="PATRIC" id="fig|52689.4.peg.2213"/>
<evidence type="ECO:0000256" key="3">
    <source>
        <dbReference type="ARBA" id="ARBA00023065"/>
    </source>
</evidence>
<keyword evidence="2" id="KW-0813">Transport</keyword>
<keyword evidence="3" id="KW-0406">Ion transport</keyword>
<sequence length="205" mass="24279">MISVEEKLRVFTQYLLKKERTWGKNIINKAKDEQRQLKENSQLKIKKEKHAIEERGKHMIFRDKNKIIAEGKNKAKTLELEEKNRILMDFNQMIREKAKEYITSDLYSNYLSRCIDNIPEVFKEKKDLIIFSNEHEQAMIKKLAEEKLSDYSIEYRIQSKEIIGGIIVEDADSRIHSDFTVDNLIKTNYKLIGMTLNGFMEKQVS</sequence>
<dbReference type="SUPFAM" id="SSF160527">
    <property type="entry name" value="V-type ATPase subunit E-like"/>
    <property type="match status" value="1"/>
</dbReference>
<dbReference type="GO" id="GO:0046961">
    <property type="term" value="F:proton-transporting ATPase activity, rotational mechanism"/>
    <property type="evidence" value="ECO:0007669"/>
    <property type="project" value="InterPro"/>
</dbReference>
<dbReference type="GO" id="GO:0033178">
    <property type="term" value="C:proton-transporting two-sector ATPase complex, catalytic domain"/>
    <property type="evidence" value="ECO:0007669"/>
    <property type="project" value="InterPro"/>
</dbReference>
<dbReference type="OrthoDB" id="1769715at2"/>
<accession>A0A0L6TY89</accession>
<dbReference type="EMBL" id="LGYO01000038">
    <property type="protein sequence ID" value="KNZ41042.1"/>
    <property type="molecule type" value="Genomic_DNA"/>
</dbReference>
<name>A0A0L6TY89_9FIRM</name>
<keyword evidence="5" id="KW-1185">Reference proteome</keyword>
<protein>
    <submittedName>
        <fullName evidence="4">V-ATPase E-subunit VatE</fullName>
    </submittedName>
</protein>
<dbReference type="Pfam" id="PF01991">
    <property type="entry name" value="vATP-synt_E"/>
    <property type="match status" value="1"/>
</dbReference>
<evidence type="ECO:0000256" key="1">
    <source>
        <dbReference type="ARBA" id="ARBA00005901"/>
    </source>
</evidence>
<evidence type="ECO:0000313" key="4">
    <source>
        <dbReference type="EMBL" id="KNZ41042.1"/>
    </source>
</evidence>
<dbReference type="STRING" id="52689.AKG39_14190"/>
<dbReference type="Gene3D" id="3.30.2320.30">
    <property type="entry name" value="ATP synthase, E subunit, C-terminal"/>
    <property type="match status" value="1"/>
</dbReference>
<organism evidence="4 5">
    <name type="scientific">Acetobacterium bakii</name>
    <dbReference type="NCBI Taxonomy" id="52689"/>
    <lineage>
        <taxon>Bacteria</taxon>
        <taxon>Bacillati</taxon>
        <taxon>Bacillota</taxon>
        <taxon>Clostridia</taxon>
        <taxon>Eubacteriales</taxon>
        <taxon>Eubacteriaceae</taxon>
        <taxon>Acetobacterium</taxon>
    </lineage>
</organism>